<dbReference type="RefSeq" id="WP_112284927.1">
    <property type="nucleotide sequence ID" value="NZ_MASW01000007.1"/>
</dbReference>
<dbReference type="AlphaFoldDB" id="A0A2V4AGL9"/>
<feature type="signal peptide" evidence="2">
    <location>
        <begin position="1"/>
        <end position="20"/>
    </location>
</feature>
<gene>
    <name evidence="3" type="ORF">BAY60_29720</name>
</gene>
<evidence type="ECO:0000256" key="2">
    <source>
        <dbReference type="SAM" id="SignalP"/>
    </source>
</evidence>
<comment type="caution">
    <text evidence="3">The sequence shown here is derived from an EMBL/GenBank/DDBJ whole genome shotgun (WGS) entry which is preliminary data.</text>
</comment>
<feature type="region of interest" description="Disordered" evidence="1">
    <location>
        <begin position="42"/>
        <end position="66"/>
    </location>
</feature>
<evidence type="ECO:0000313" key="3">
    <source>
        <dbReference type="EMBL" id="PXY18999.1"/>
    </source>
</evidence>
<sequence>MRIRTLAGIAIAGASAAAIAGGVAYASTGDGERGAEPTVRIVQDSQPGEQRDCPGEAGTPTTETGL</sequence>
<evidence type="ECO:0000256" key="1">
    <source>
        <dbReference type="SAM" id="MobiDB-lite"/>
    </source>
</evidence>
<keyword evidence="4" id="KW-1185">Reference proteome</keyword>
<proteinExistence type="predicted"/>
<keyword evidence="2" id="KW-0732">Signal</keyword>
<protein>
    <submittedName>
        <fullName evidence="3">Uncharacterized protein</fullName>
    </submittedName>
</protein>
<evidence type="ECO:0000313" key="4">
    <source>
        <dbReference type="Proteomes" id="UP000249915"/>
    </source>
</evidence>
<dbReference type="Proteomes" id="UP000249915">
    <property type="component" value="Unassembled WGS sequence"/>
</dbReference>
<name>A0A2V4AGL9_9PSEU</name>
<dbReference type="EMBL" id="MASW01000007">
    <property type="protein sequence ID" value="PXY18999.1"/>
    <property type="molecule type" value="Genomic_DNA"/>
</dbReference>
<feature type="chain" id="PRO_5044317697" evidence="2">
    <location>
        <begin position="21"/>
        <end position="66"/>
    </location>
</feature>
<organism evidence="3 4">
    <name type="scientific">Prauserella muralis</name>
    <dbReference type="NCBI Taxonomy" id="588067"/>
    <lineage>
        <taxon>Bacteria</taxon>
        <taxon>Bacillati</taxon>
        <taxon>Actinomycetota</taxon>
        <taxon>Actinomycetes</taxon>
        <taxon>Pseudonocardiales</taxon>
        <taxon>Pseudonocardiaceae</taxon>
        <taxon>Prauserella</taxon>
    </lineage>
</organism>
<accession>A0A2V4AGL9</accession>
<feature type="compositionally biased region" description="Low complexity" evidence="1">
    <location>
        <begin position="55"/>
        <end position="66"/>
    </location>
</feature>
<reference evidence="3 4" key="1">
    <citation type="submission" date="2016-07" db="EMBL/GenBank/DDBJ databases">
        <title>Draft genome sequence of Prauserella muralis DSM 45305, isolated from a mould-covered wall in an indoor environment.</title>
        <authorList>
            <person name="Ruckert C."/>
            <person name="Albersmeier A."/>
            <person name="Jiang C.-L."/>
            <person name="Jiang Y."/>
            <person name="Kalinowski J."/>
            <person name="Schneider O."/>
            <person name="Winkler A."/>
            <person name="Zotchev S.B."/>
        </authorList>
    </citation>
    <scope>NUCLEOTIDE SEQUENCE [LARGE SCALE GENOMIC DNA]</scope>
    <source>
        <strain evidence="3 4">DSM 45305</strain>
    </source>
</reference>